<evidence type="ECO:0000313" key="1">
    <source>
        <dbReference type="EMBL" id="SMG47643.1"/>
    </source>
</evidence>
<dbReference type="Proteomes" id="UP000193355">
    <property type="component" value="Unassembled WGS sequence"/>
</dbReference>
<keyword evidence="2" id="KW-1185">Reference proteome</keyword>
<proteinExistence type="predicted"/>
<name>A0A1X7L2K3_9BACT</name>
<dbReference type="STRING" id="561720.SAMN06275492_14215"/>
<protein>
    <submittedName>
        <fullName evidence="1">PAAR motif-containing protein</fullName>
    </submittedName>
</protein>
<sequence>MPEVTRIGDSTTGTCDKGLPCCPHGRSGTNGTGRPRFRAGGKLLHCLSDTGATNCPHGGTYESVQGSEKVRVDGLPVTLVGHGTLCKSCGEVGSHSSGWGKMRIAK</sequence>
<gene>
    <name evidence="1" type="ORF">SAMN06275492_14215</name>
</gene>
<dbReference type="Gene3D" id="2.60.200.60">
    <property type="match status" value="1"/>
</dbReference>
<evidence type="ECO:0000313" key="2">
    <source>
        <dbReference type="Proteomes" id="UP000193355"/>
    </source>
</evidence>
<reference evidence="2" key="1">
    <citation type="submission" date="2017-04" db="EMBL/GenBank/DDBJ databases">
        <authorList>
            <person name="Varghese N."/>
            <person name="Submissions S."/>
        </authorList>
    </citation>
    <scope>NUCLEOTIDE SEQUENCE [LARGE SCALE GENOMIC DNA]</scope>
    <source>
        <strain evidence="2">USBA 82</strain>
    </source>
</reference>
<dbReference type="EMBL" id="FXBB01000042">
    <property type="protein sequence ID" value="SMG47643.1"/>
    <property type="molecule type" value="Genomic_DNA"/>
</dbReference>
<dbReference type="AlphaFoldDB" id="A0A1X7L2K3"/>
<accession>A0A1X7L2K3</accession>
<organism evidence="1 2">
    <name type="scientific">Dethiosulfovibrio salsuginis</name>
    <dbReference type="NCBI Taxonomy" id="561720"/>
    <lineage>
        <taxon>Bacteria</taxon>
        <taxon>Thermotogati</taxon>
        <taxon>Synergistota</taxon>
        <taxon>Synergistia</taxon>
        <taxon>Synergistales</taxon>
        <taxon>Dethiosulfovibrionaceae</taxon>
        <taxon>Dethiosulfovibrio</taxon>
    </lineage>
</organism>